<protein>
    <submittedName>
        <fullName evidence="1">Uncharacterized protein</fullName>
    </submittedName>
</protein>
<name>A0AAE0BDM3_9CHLO</name>
<sequence>MASLCDEESIEVGSLKPHWSAINNYHEDLGFPGRSKGGAVTSVVKGTASNQIELAVEKVLEVSMGEPLALAGEALMQARRLEASEGRLDAGEGRFGEGRLEAGEALPFKWNDSLRISAKAMQVLVEQIRAQVLPCMDNLLALCCSEAERCLDALVLHISARELALAGCWARIPSAARNRMGIQLEERDSTLGDRWWARLWGHPDTELVIVALPAALAKSS</sequence>
<keyword evidence="2" id="KW-1185">Reference proteome</keyword>
<dbReference type="EMBL" id="LGRX02035605">
    <property type="protein sequence ID" value="KAK3233915.1"/>
    <property type="molecule type" value="Genomic_DNA"/>
</dbReference>
<dbReference type="Proteomes" id="UP001190700">
    <property type="component" value="Unassembled WGS sequence"/>
</dbReference>
<reference evidence="1 2" key="1">
    <citation type="journal article" date="2015" name="Genome Biol. Evol.">
        <title>Comparative Genomics of a Bacterivorous Green Alga Reveals Evolutionary Causalities and Consequences of Phago-Mixotrophic Mode of Nutrition.</title>
        <authorList>
            <person name="Burns J.A."/>
            <person name="Paasch A."/>
            <person name="Narechania A."/>
            <person name="Kim E."/>
        </authorList>
    </citation>
    <scope>NUCLEOTIDE SEQUENCE [LARGE SCALE GENOMIC DNA]</scope>
    <source>
        <strain evidence="1 2">PLY_AMNH</strain>
    </source>
</reference>
<evidence type="ECO:0000313" key="2">
    <source>
        <dbReference type="Proteomes" id="UP001190700"/>
    </source>
</evidence>
<proteinExistence type="predicted"/>
<accession>A0AAE0BDM3</accession>
<evidence type="ECO:0000313" key="1">
    <source>
        <dbReference type="EMBL" id="KAK3233915.1"/>
    </source>
</evidence>
<gene>
    <name evidence="1" type="ORF">CYMTET_55812</name>
</gene>
<dbReference type="AlphaFoldDB" id="A0AAE0BDM3"/>
<organism evidence="1 2">
    <name type="scientific">Cymbomonas tetramitiformis</name>
    <dbReference type="NCBI Taxonomy" id="36881"/>
    <lineage>
        <taxon>Eukaryota</taxon>
        <taxon>Viridiplantae</taxon>
        <taxon>Chlorophyta</taxon>
        <taxon>Pyramimonadophyceae</taxon>
        <taxon>Pyramimonadales</taxon>
        <taxon>Pyramimonadaceae</taxon>
        <taxon>Cymbomonas</taxon>
    </lineage>
</organism>
<comment type="caution">
    <text evidence="1">The sequence shown here is derived from an EMBL/GenBank/DDBJ whole genome shotgun (WGS) entry which is preliminary data.</text>
</comment>